<evidence type="ECO:0000256" key="8">
    <source>
        <dbReference type="NCBIfam" id="TIGR03221"/>
    </source>
</evidence>
<dbReference type="NCBIfam" id="TIGR03221">
    <property type="entry name" value="muco_delta"/>
    <property type="match status" value="1"/>
</dbReference>
<dbReference type="STRING" id="1411141.GCA_001590885_02440"/>
<protein>
    <recommendedName>
        <fullName evidence="5 8">Muconolactone Delta-isomerase</fullName>
        <shortName evidence="9">MIase</shortName>
        <ecNumber evidence="5 8">5.3.3.4</ecNumber>
    </recommendedName>
</protein>
<dbReference type="InterPro" id="IPR011008">
    <property type="entry name" value="Dimeric_a/b-barrel"/>
</dbReference>
<evidence type="ECO:0000259" key="10">
    <source>
        <dbReference type="Pfam" id="PF02426"/>
    </source>
</evidence>
<dbReference type="AlphaFoldDB" id="A0A240C761"/>
<dbReference type="SUPFAM" id="SSF54909">
    <property type="entry name" value="Dimeric alpha+beta barrel"/>
    <property type="match status" value="1"/>
</dbReference>
<evidence type="ECO:0000256" key="9">
    <source>
        <dbReference type="PIRNR" id="PIRNR001486"/>
    </source>
</evidence>
<dbReference type="EMBL" id="LT906479">
    <property type="protein sequence ID" value="SNW03026.1"/>
    <property type="molecule type" value="Genomic_DNA"/>
</dbReference>
<sequence length="96" mass="11179">MLFKVEMTVKLPPDMPKETADAIKLREKAYSQELQSRGKWRHIWRVAGSYANVSIFDVDSNAELHDILFALPLYPYMEIRVDALCRHPSSIRDDDK</sequence>
<evidence type="ECO:0000256" key="2">
    <source>
        <dbReference type="ARBA" id="ARBA00005193"/>
    </source>
</evidence>
<dbReference type="GO" id="GO:0042952">
    <property type="term" value="P:beta-ketoadipate pathway"/>
    <property type="evidence" value="ECO:0007669"/>
    <property type="project" value="UniProtKB-UniRule"/>
</dbReference>
<comment type="subunit">
    <text evidence="4">Homodecamer.</text>
</comment>
<dbReference type="PIRSF" id="PIRSF001486">
    <property type="entry name" value="CatC"/>
    <property type="match status" value="1"/>
</dbReference>
<dbReference type="GO" id="GO:0016159">
    <property type="term" value="F:muconolactone delta-isomerase activity"/>
    <property type="evidence" value="ECO:0007669"/>
    <property type="project" value="UniProtKB-UniRule"/>
</dbReference>
<dbReference type="GeneID" id="75028230"/>
<reference evidence="11 12" key="1">
    <citation type="submission" date="2017-06" db="EMBL/GenBank/DDBJ databases">
        <authorList>
            <consortium name="Pathogen Informatics"/>
        </authorList>
    </citation>
    <scope>NUCLEOTIDE SEQUENCE [LARGE SCALE GENOMIC DNA]</scope>
    <source>
        <strain evidence="11 12">NCTC12148</strain>
    </source>
</reference>
<evidence type="ECO:0000256" key="1">
    <source>
        <dbReference type="ARBA" id="ARBA00001739"/>
    </source>
</evidence>
<evidence type="ECO:0000256" key="3">
    <source>
        <dbReference type="ARBA" id="ARBA00010882"/>
    </source>
</evidence>
<keyword evidence="12" id="KW-1185">Reference proteome</keyword>
<dbReference type="InterPro" id="IPR026029">
    <property type="entry name" value="MLI_dom"/>
</dbReference>
<dbReference type="Pfam" id="PF02426">
    <property type="entry name" value="MIase"/>
    <property type="match status" value="1"/>
</dbReference>
<keyword evidence="6 9" id="KW-0058">Aromatic hydrocarbons catabolism</keyword>
<evidence type="ECO:0000256" key="6">
    <source>
        <dbReference type="ARBA" id="ARBA00022797"/>
    </source>
</evidence>
<gene>
    <name evidence="11" type="primary">catC</name>
    <name evidence="11" type="ORF">SAMEA4384070_03085</name>
</gene>
<evidence type="ECO:0000313" key="11">
    <source>
        <dbReference type="EMBL" id="SNW03026.1"/>
    </source>
</evidence>
<evidence type="ECO:0000256" key="4">
    <source>
        <dbReference type="ARBA" id="ARBA00011365"/>
    </source>
</evidence>
<proteinExistence type="inferred from homology"/>
<dbReference type="EC" id="5.3.3.4" evidence="5 8"/>
<comment type="catalytic activity">
    <reaction evidence="1 9">
        <text>(S)-muconolactone = (4,5-dihydro-5-oxofuran-2-yl)-acetate</text>
        <dbReference type="Rhea" id="RHEA:12348"/>
        <dbReference type="ChEBI" id="CHEBI:58425"/>
        <dbReference type="ChEBI" id="CHEBI:58736"/>
        <dbReference type="EC" id="5.3.3.4"/>
    </reaction>
</comment>
<dbReference type="RefSeq" id="WP_061797338.1">
    <property type="nucleotide sequence ID" value="NZ_CABITV010000011.1"/>
</dbReference>
<dbReference type="UniPathway" id="UPA00157">
    <property type="reaction ID" value="UER00260"/>
</dbReference>
<keyword evidence="7 9" id="KW-0413">Isomerase</keyword>
<feature type="domain" description="Muconolactone isomerase" evidence="10">
    <location>
        <begin position="1"/>
        <end position="89"/>
    </location>
</feature>
<accession>A0A240C761</accession>
<dbReference type="InterPro" id="IPR003464">
    <property type="entry name" value="Muconolactone_d_Isoase"/>
</dbReference>
<dbReference type="Proteomes" id="UP000215134">
    <property type="component" value="Chromosome 1"/>
</dbReference>
<evidence type="ECO:0000256" key="5">
    <source>
        <dbReference type="ARBA" id="ARBA00012070"/>
    </source>
</evidence>
<dbReference type="KEGG" id="sfj:SAMEA4384070_3085"/>
<comment type="pathway">
    <text evidence="2 9">Aromatic compound metabolism; beta-ketoadipate pathway; 5-oxo-4,5-dihydro-2-furylacetate from catechol: step 3/3.</text>
</comment>
<dbReference type="Gene3D" id="3.30.70.1060">
    <property type="entry name" value="Dimeric alpha+beta barrel"/>
    <property type="match status" value="1"/>
</dbReference>
<organism evidence="11 12">
    <name type="scientific">Serratia ficaria</name>
    <dbReference type="NCBI Taxonomy" id="61651"/>
    <lineage>
        <taxon>Bacteria</taxon>
        <taxon>Pseudomonadati</taxon>
        <taxon>Pseudomonadota</taxon>
        <taxon>Gammaproteobacteria</taxon>
        <taxon>Enterobacterales</taxon>
        <taxon>Yersiniaceae</taxon>
        <taxon>Serratia</taxon>
    </lineage>
</organism>
<dbReference type="OrthoDB" id="2889526at2"/>
<evidence type="ECO:0000313" key="12">
    <source>
        <dbReference type="Proteomes" id="UP000215134"/>
    </source>
</evidence>
<name>A0A240C761_SERFI</name>
<evidence type="ECO:0000256" key="7">
    <source>
        <dbReference type="ARBA" id="ARBA00023235"/>
    </source>
</evidence>
<comment type="similarity">
    <text evidence="3 9">Belongs to the muconolactone Delta-isomerase family.</text>
</comment>